<dbReference type="GO" id="GO:0005524">
    <property type="term" value="F:ATP binding"/>
    <property type="evidence" value="ECO:0007669"/>
    <property type="project" value="UniProtKB-KW"/>
</dbReference>
<reference evidence="5 6" key="1">
    <citation type="journal article" date="2016" name="Nat. Commun.">
        <title>Thousands of microbial genomes shed light on interconnected biogeochemical processes in an aquifer system.</title>
        <authorList>
            <person name="Anantharaman K."/>
            <person name="Brown C.T."/>
            <person name="Hug L.A."/>
            <person name="Sharon I."/>
            <person name="Castelle C.J."/>
            <person name="Probst A.J."/>
            <person name="Thomas B.C."/>
            <person name="Singh A."/>
            <person name="Wilkins M.J."/>
            <person name="Karaoz U."/>
            <person name="Brodie E.L."/>
            <person name="Williams K.H."/>
            <person name="Hubbard S.S."/>
            <person name="Banfield J.F."/>
        </authorList>
    </citation>
    <scope>NUCLEOTIDE SEQUENCE [LARGE SCALE GENOMIC DNA]</scope>
</reference>
<evidence type="ECO:0000259" key="4">
    <source>
        <dbReference type="SMART" id="SM00382"/>
    </source>
</evidence>
<sequence>MLSTSKLPKILEENKILSAPELKELQTSAECQGITLEECIIKKHLVQEDLLYKTAAKFYHIPYVTLLGQSISADILRLIPEPIAIHHHIIPYAKEGNTLKVALLNPDDHETLEFIEKKTGLKIELALTDPQSLKDAISQYRQSLEDEFKTIIKKYPDGRVEELAQEAPIIRIVDALLEHAILRSASDIHIEPGEKNLIVRFRVDGLLREAMSLPKDVSPGIIARVKILANLKIDEHRIPQDGRFKVEMPNNKVSIRVSIFPMLDGEKVVMRILHEDIKLMDIKELGFLPKALDIVLKNLKKPHGIILITGPTGSGKTTTLYTFISLLNRPDVNISTIEDPVEYRIPGINQSQVNPKVGFTFAIGLRSLLRQDPNIILVGEIRDAETADIAINAALTGHLVLSTLHTNDAVTAIARLLDLGMPPFLLAQTLTLITAQRLVRRICPDCIFSYTLTKEQAEELRAQFDMPAILESLAKEGVIGDSKGPLEGTRFFKGAGCTTCGSEGYRGRLAIHEVLEVSQELAGLVYAKASGTELHAGARKGGMVSLIEEAFIKAKQGLTTISEIMRVTRE</sequence>
<dbReference type="InterPro" id="IPR027417">
    <property type="entry name" value="P-loop_NTPase"/>
</dbReference>
<name>A0A1F7UP53_9BACT</name>
<dbReference type="STRING" id="1802401.A3B21_02560"/>
<dbReference type="FunFam" id="3.40.50.300:FF:000398">
    <property type="entry name" value="Type IV pilus assembly ATPase PilB"/>
    <property type="match status" value="1"/>
</dbReference>
<organism evidence="5 6">
    <name type="scientific">Candidatus Uhrbacteria bacterium RIFCSPLOWO2_01_FULL_47_24</name>
    <dbReference type="NCBI Taxonomy" id="1802401"/>
    <lineage>
        <taxon>Bacteria</taxon>
        <taxon>Candidatus Uhriibacteriota</taxon>
    </lineage>
</organism>
<dbReference type="InterPro" id="IPR003593">
    <property type="entry name" value="AAA+_ATPase"/>
</dbReference>
<accession>A0A1F7UP53</accession>
<comment type="caution">
    <text evidence="5">The sequence shown here is derived from an EMBL/GenBank/DDBJ whole genome shotgun (WGS) entry which is preliminary data.</text>
</comment>
<comment type="similarity">
    <text evidence="1">Belongs to the GSP E family.</text>
</comment>
<dbReference type="CDD" id="cd01129">
    <property type="entry name" value="PulE-GspE-like"/>
    <property type="match status" value="1"/>
</dbReference>
<dbReference type="Gene3D" id="3.40.50.300">
    <property type="entry name" value="P-loop containing nucleotide triphosphate hydrolases"/>
    <property type="match status" value="1"/>
</dbReference>
<dbReference type="SMART" id="SM00382">
    <property type="entry name" value="AAA"/>
    <property type="match status" value="1"/>
</dbReference>
<evidence type="ECO:0000256" key="2">
    <source>
        <dbReference type="ARBA" id="ARBA00022741"/>
    </source>
</evidence>
<dbReference type="Pfam" id="PF05157">
    <property type="entry name" value="MshEN"/>
    <property type="match status" value="1"/>
</dbReference>
<gene>
    <name evidence="5" type="ORF">A3B21_02560</name>
</gene>
<feature type="domain" description="AAA+ ATPase" evidence="4">
    <location>
        <begin position="302"/>
        <end position="425"/>
    </location>
</feature>
<evidence type="ECO:0000313" key="6">
    <source>
        <dbReference type="Proteomes" id="UP000176897"/>
    </source>
</evidence>
<keyword evidence="3" id="KW-0067">ATP-binding</keyword>
<dbReference type="SUPFAM" id="SSF52540">
    <property type="entry name" value="P-loop containing nucleoside triphosphate hydrolases"/>
    <property type="match status" value="1"/>
</dbReference>
<evidence type="ECO:0000256" key="1">
    <source>
        <dbReference type="ARBA" id="ARBA00006611"/>
    </source>
</evidence>
<evidence type="ECO:0000256" key="3">
    <source>
        <dbReference type="ARBA" id="ARBA00022840"/>
    </source>
</evidence>
<protein>
    <recommendedName>
        <fullName evidence="4">AAA+ ATPase domain-containing protein</fullName>
    </recommendedName>
</protein>
<keyword evidence="2" id="KW-0547">Nucleotide-binding</keyword>
<dbReference type="EMBL" id="MGEJ01000017">
    <property type="protein sequence ID" value="OGL80025.1"/>
    <property type="molecule type" value="Genomic_DNA"/>
</dbReference>
<dbReference type="PANTHER" id="PTHR30258">
    <property type="entry name" value="TYPE II SECRETION SYSTEM PROTEIN GSPE-RELATED"/>
    <property type="match status" value="1"/>
</dbReference>
<dbReference type="InterPro" id="IPR037257">
    <property type="entry name" value="T2SS_E_N_sf"/>
</dbReference>
<dbReference type="InterPro" id="IPR007831">
    <property type="entry name" value="T2SS_GspE_N"/>
</dbReference>
<dbReference type="GO" id="GO:0016887">
    <property type="term" value="F:ATP hydrolysis activity"/>
    <property type="evidence" value="ECO:0007669"/>
    <property type="project" value="TreeGrafter"/>
</dbReference>
<dbReference type="Proteomes" id="UP000176897">
    <property type="component" value="Unassembled WGS sequence"/>
</dbReference>
<dbReference type="PANTHER" id="PTHR30258:SF1">
    <property type="entry name" value="PROTEIN TRANSPORT PROTEIN HOFB HOMOLOG"/>
    <property type="match status" value="1"/>
</dbReference>
<dbReference type="InterPro" id="IPR001482">
    <property type="entry name" value="T2SS/T4SS_dom"/>
</dbReference>
<dbReference type="AlphaFoldDB" id="A0A1F7UP53"/>
<dbReference type="SUPFAM" id="SSF160246">
    <property type="entry name" value="EspE N-terminal domain-like"/>
    <property type="match status" value="1"/>
</dbReference>
<evidence type="ECO:0000313" key="5">
    <source>
        <dbReference type="EMBL" id="OGL80025.1"/>
    </source>
</evidence>
<dbReference type="GO" id="GO:0005886">
    <property type="term" value="C:plasma membrane"/>
    <property type="evidence" value="ECO:0007669"/>
    <property type="project" value="TreeGrafter"/>
</dbReference>
<dbReference type="Pfam" id="PF00437">
    <property type="entry name" value="T2SSE"/>
    <property type="match status" value="1"/>
</dbReference>
<dbReference type="Gene3D" id="3.30.300.160">
    <property type="entry name" value="Type II secretion system, protein E, N-terminal domain"/>
    <property type="match status" value="1"/>
</dbReference>
<dbReference type="Gene3D" id="3.30.450.90">
    <property type="match status" value="1"/>
</dbReference>
<proteinExistence type="inferred from homology"/>